<gene>
    <name evidence="2" type="ORF">S01H1_30792</name>
</gene>
<reference evidence="2" key="1">
    <citation type="journal article" date="2014" name="Front. Microbiol.">
        <title>High frequency of phylogenetically diverse reductive dehalogenase-homologous genes in deep subseafloor sedimentary metagenomes.</title>
        <authorList>
            <person name="Kawai M."/>
            <person name="Futagami T."/>
            <person name="Toyoda A."/>
            <person name="Takaki Y."/>
            <person name="Nishi S."/>
            <person name="Hori S."/>
            <person name="Arai W."/>
            <person name="Tsubouchi T."/>
            <person name="Morono Y."/>
            <person name="Uchiyama I."/>
            <person name="Ito T."/>
            <person name="Fujiyama A."/>
            <person name="Inagaki F."/>
            <person name="Takami H."/>
        </authorList>
    </citation>
    <scope>NUCLEOTIDE SEQUENCE</scope>
    <source>
        <strain evidence="2">Expedition CK06-06</strain>
    </source>
</reference>
<keyword evidence="1" id="KW-0472">Membrane</keyword>
<feature type="transmembrane region" description="Helical" evidence="1">
    <location>
        <begin position="6"/>
        <end position="27"/>
    </location>
</feature>
<keyword evidence="1" id="KW-0812">Transmembrane</keyword>
<dbReference type="EMBL" id="BARS01018969">
    <property type="protein sequence ID" value="GAF86505.1"/>
    <property type="molecule type" value="Genomic_DNA"/>
</dbReference>
<proteinExistence type="predicted"/>
<organism evidence="2">
    <name type="scientific">marine sediment metagenome</name>
    <dbReference type="NCBI Taxonomy" id="412755"/>
    <lineage>
        <taxon>unclassified sequences</taxon>
        <taxon>metagenomes</taxon>
        <taxon>ecological metagenomes</taxon>
    </lineage>
</organism>
<comment type="caution">
    <text evidence="2">The sequence shown here is derived from an EMBL/GenBank/DDBJ whole genome shotgun (WGS) entry which is preliminary data.</text>
</comment>
<keyword evidence="1" id="KW-1133">Transmembrane helix</keyword>
<dbReference type="AlphaFoldDB" id="X0UDH4"/>
<sequence>TRKKVLFSILAPLLFLIIFGLLFSTYFRSENRSLKERKTVIEAMPNIKQKIAMADTIVKRYKIATSKIEVLESLNSHLTQMAQRNNFIIDSLTVGMQTRQPLDNKTSIYKVAVKGEGSLATIINFFNDVYFPDKLFVVEKVKLRMVKLTPEYVYNADFVFSYHCLQ</sequence>
<feature type="non-terminal residue" evidence="2">
    <location>
        <position position="1"/>
    </location>
</feature>
<evidence type="ECO:0000256" key="1">
    <source>
        <dbReference type="SAM" id="Phobius"/>
    </source>
</evidence>
<accession>X0UDH4</accession>
<evidence type="ECO:0000313" key="2">
    <source>
        <dbReference type="EMBL" id="GAF86505.1"/>
    </source>
</evidence>
<name>X0UDH4_9ZZZZ</name>
<protein>
    <submittedName>
        <fullName evidence="2">Uncharacterized protein</fullName>
    </submittedName>
</protein>